<dbReference type="InterPro" id="IPR002328">
    <property type="entry name" value="ADH_Zn_CS"/>
</dbReference>
<dbReference type="InterPro" id="IPR050129">
    <property type="entry name" value="Zn_alcohol_dh"/>
</dbReference>
<keyword evidence="3 5" id="KW-0862">Zinc</keyword>
<dbReference type="Pfam" id="PF00107">
    <property type="entry name" value="ADH_zinc_N"/>
    <property type="match status" value="1"/>
</dbReference>
<dbReference type="InterPro" id="IPR013149">
    <property type="entry name" value="ADH-like_C"/>
</dbReference>
<dbReference type="RefSeq" id="WP_344999538.1">
    <property type="nucleotide sequence ID" value="NZ_BAABFR010000088.1"/>
</dbReference>
<dbReference type="InterPro" id="IPR036291">
    <property type="entry name" value="NAD(P)-bd_dom_sf"/>
</dbReference>
<dbReference type="PANTHER" id="PTHR43401">
    <property type="entry name" value="L-THREONINE 3-DEHYDROGENASE"/>
    <property type="match status" value="1"/>
</dbReference>
<dbReference type="EMBL" id="BAABFR010000088">
    <property type="protein sequence ID" value="GAA4401403.1"/>
    <property type="molecule type" value="Genomic_DNA"/>
</dbReference>
<evidence type="ECO:0000256" key="5">
    <source>
        <dbReference type="RuleBase" id="RU361277"/>
    </source>
</evidence>
<dbReference type="Proteomes" id="UP001500635">
    <property type="component" value="Unassembled WGS sequence"/>
</dbReference>
<comment type="similarity">
    <text evidence="5">Belongs to the zinc-containing alcohol dehydrogenase family.</text>
</comment>
<dbReference type="InterPro" id="IPR020843">
    <property type="entry name" value="ER"/>
</dbReference>
<dbReference type="Gene3D" id="3.90.180.10">
    <property type="entry name" value="Medium-chain alcohol dehydrogenases, catalytic domain"/>
    <property type="match status" value="1"/>
</dbReference>
<protein>
    <submittedName>
        <fullName evidence="7">NAD(P)-dependent alcohol dehydrogenase</fullName>
    </submittedName>
</protein>
<dbReference type="SUPFAM" id="SSF50129">
    <property type="entry name" value="GroES-like"/>
    <property type="match status" value="1"/>
</dbReference>
<dbReference type="Pfam" id="PF08240">
    <property type="entry name" value="ADH_N"/>
    <property type="match status" value="1"/>
</dbReference>
<comment type="caution">
    <text evidence="7">The sequence shown here is derived from an EMBL/GenBank/DDBJ whole genome shotgun (WGS) entry which is preliminary data.</text>
</comment>
<dbReference type="PANTHER" id="PTHR43401:SF4">
    <property type="entry name" value="D-ARABINOSE 1-DEHYDROGENASE (NADP(+))"/>
    <property type="match status" value="1"/>
</dbReference>
<dbReference type="Gene3D" id="3.40.50.720">
    <property type="entry name" value="NAD(P)-binding Rossmann-like Domain"/>
    <property type="match status" value="1"/>
</dbReference>
<sequence>MRAVKLSGPGTLTLEDVPIPEPGPGQVRIKVTSAGLCQSDLHVLHMKDWPVRNMTMGHEGAGIIDAVAPDVSGPAVGDPVIVDLIWSCGQCRPYVEGRGNACAVAGSRTAFPTTPGLGPNGAMADYQVVPARQTLPLQGLDPATAAPLGDAGVTPMHAINTVRDRLIAGATVVVIGVGGLGHLGVQILAATTGARIVALDTDPAKVAAAAGHGAHLALPSGADAAARILAETDGYGADVVLDFVGVQPTIDLAAATVAPEGAVRLVGLGGGRFPMSAVGDGTVLPWGVNVQRSYGGTRTDLLQVLALARGGRLRVDTVAYPLDEFQRAFDDLAAGRLSGRAVLIP</sequence>
<feature type="domain" description="Enoyl reductase (ER)" evidence="6">
    <location>
        <begin position="7"/>
        <end position="343"/>
    </location>
</feature>
<evidence type="ECO:0000256" key="1">
    <source>
        <dbReference type="ARBA" id="ARBA00001947"/>
    </source>
</evidence>
<organism evidence="7 8">
    <name type="scientific">Tsukamurella soli</name>
    <dbReference type="NCBI Taxonomy" id="644556"/>
    <lineage>
        <taxon>Bacteria</taxon>
        <taxon>Bacillati</taxon>
        <taxon>Actinomycetota</taxon>
        <taxon>Actinomycetes</taxon>
        <taxon>Mycobacteriales</taxon>
        <taxon>Tsukamurellaceae</taxon>
        <taxon>Tsukamurella</taxon>
    </lineage>
</organism>
<proteinExistence type="inferred from homology"/>
<dbReference type="PROSITE" id="PS00059">
    <property type="entry name" value="ADH_ZINC"/>
    <property type="match status" value="1"/>
</dbReference>
<evidence type="ECO:0000256" key="4">
    <source>
        <dbReference type="ARBA" id="ARBA00023002"/>
    </source>
</evidence>
<keyword evidence="8" id="KW-1185">Reference proteome</keyword>
<accession>A0ABP8K738</accession>
<dbReference type="SUPFAM" id="SSF51735">
    <property type="entry name" value="NAD(P)-binding Rossmann-fold domains"/>
    <property type="match status" value="1"/>
</dbReference>
<evidence type="ECO:0000313" key="8">
    <source>
        <dbReference type="Proteomes" id="UP001500635"/>
    </source>
</evidence>
<gene>
    <name evidence="7" type="ORF">GCM10023147_40910</name>
</gene>
<comment type="cofactor">
    <cofactor evidence="1 5">
        <name>Zn(2+)</name>
        <dbReference type="ChEBI" id="CHEBI:29105"/>
    </cofactor>
</comment>
<dbReference type="InterPro" id="IPR013154">
    <property type="entry name" value="ADH-like_N"/>
</dbReference>
<keyword evidence="2 5" id="KW-0479">Metal-binding</keyword>
<evidence type="ECO:0000313" key="7">
    <source>
        <dbReference type="EMBL" id="GAA4401403.1"/>
    </source>
</evidence>
<dbReference type="InterPro" id="IPR011032">
    <property type="entry name" value="GroES-like_sf"/>
</dbReference>
<evidence type="ECO:0000259" key="6">
    <source>
        <dbReference type="SMART" id="SM00829"/>
    </source>
</evidence>
<evidence type="ECO:0000256" key="2">
    <source>
        <dbReference type="ARBA" id="ARBA00022723"/>
    </source>
</evidence>
<evidence type="ECO:0000256" key="3">
    <source>
        <dbReference type="ARBA" id="ARBA00022833"/>
    </source>
</evidence>
<name>A0ABP8K738_9ACTN</name>
<dbReference type="SMART" id="SM00829">
    <property type="entry name" value="PKS_ER"/>
    <property type="match status" value="1"/>
</dbReference>
<keyword evidence="4" id="KW-0560">Oxidoreductase</keyword>
<reference evidence="8" key="1">
    <citation type="journal article" date="2019" name="Int. J. Syst. Evol. Microbiol.">
        <title>The Global Catalogue of Microorganisms (GCM) 10K type strain sequencing project: providing services to taxonomists for standard genome sequencing and annotation.</title>
        <authorList>
            <consortium name="The Broad Institute Genomics Platform"/>
            <consortium name="The Broad Institute Genome Sequencing Center for Infectious Disease"/>
            <person name="Wu L."/>
            <person name="Ma J."/>
        </authorList>
    </citation>
    <scope>NUCLEOTIDE SEQUENCE [LARGE SCALE GENOMIC DNA]</scope>
    <source>
        <strain evidence="8">JCM 17688</strain>
    </source>
</reference>